<keyword evidence="2" id="KW-0813">Transport</keyword>
<reference evidence="11 12" key="1">
    <citation type="submission" date="2018-10" db="EMBL/GenBank/DDBJ databases">
        <title>Genomic Encyclopedia of Archaeal and Bacterial Type Strains, Phase II (KMG-II): from individual species to whole genera.</title>
        <authorList>
            <person name="Goeker M."/>
        </authorList>
    </citation>
    <scope>NUCLEOTIDE SEQUENCE [LARGE SCALE GENOMIC DNA]</scope>
    <source>
        <strain evidence="11 12">DSM 235</strain>
    </source>
</reference>
<evidence type="ECO:0000313" key="11">
    <source>
        <dbReference type="EMBL" id="RKT47286.1"/>
    </source>
</evidence>
<dbReference type="Proteomes" id="UP000274556">
    <property type="component" value="Unassembled WGS sequence"/>
</dbReference>
<dbReference type="PANTHER" id="PTHR45755:SF4">
    <property type="entry name" value="ZINC TRANSPORTER 7"/>
    <property type="match status" value="1"/>
</dbReference>
<evidence type="ECO:0000259" key="10">
    <source>
        <dbReference type="Pfam" id="PF01545"/>
    </source>
</evidence>
<protein>
    <submittedName>
        <fullName evidence="11">Cation diffusion facilitator family transporter</fullName>
    </submittedName>
</protein>
<name>A0A495VCZ3_9GAMM</name>
<dbReference type="Pfam" id="PF01545">
    <property type="entry name" value="Cation_efflux"/>
    <property type="match status" value="1"/>
</dbReference>
<comment type="subcellular location">
    <subcellularLocation>
        <location evidence="1">Membrane</location>
        <topology evidence="1">Multi-pass membrane protein</topology>
    </subcellularLocation>
</comment>
<dbReference type="EMBL" id="RBXL01000001">
    <property type="protein sequence ID" value="RKT47286.1"/>
    <property type="molecule type" value="Genomic_DNA"/>
</dbReference>
<keyword evidence="7 9" id="KW-0472">Membrane</keyword>
<dbReference type="GO" id="GO:0005385">
    <property type="term" value="F:zinc ion transmembrane transporter activity"/>
    <property type="evidence" value="ECO:0007669"/>
    <property type="project" value="InterPro"/>
</dbReference>
<feature type="transmembrane region" description="Helical" evidence="9">
    <location>
        <begin position="156"/>
        <end position="174"/>
    </location>
</feature>
<comment type="caution">
    <text evidence="11">The sequence shown here is derived from an EMBL/GenBank/DDBJ whole genome shotgun (WGS) entry which is preliminary data.</text>
</comment>
<feature type="transmembrane region" description="Helical" evidence="9">
    <location>
        <begin position="85"/>
        <end position="102"/>
    </location>
</feature>
<dbReference type="GO" id="GO:0006882">
    <property type="term" value="P:intracellular zinc ion homeostasis"/>
    <property type="evidence" value="ECO:0007669"/>
    <property type="project" value="InterPro"/>
</dbReference>
<keyword evidence="4" id="KW-0864">Zinc transport</keyword>
<feature type="compositionally biased region" description="Basic and acidic residues" evidence="8">
    <location>
        <begin position="185"/>
        <end position="201"/>
    </location>
</feature>
<sequence>MSPWTRFNSQQLGFGGETSFTDGMPMHTHDISDWGHSHDFATADQGDAERRTRWVVGLTLAAMCVELVAGWITGSMALLADGWHMGSHAAALGIAAYAYAFARQRGSDRRFTFGTGKVSSLAGYTSALLLAAGALWMLFESLSRLVDPVEIRYEEAMIVAAFGLAVNLLSAWLLGHSGHGHHHHGHDDDHDRHHAHDDHAHEHHRHGHHRGLADIQDHNLKAAYLHVIADALTSVLALVALAMGLLYGWAFMDPLMGIVGAVLIGRWAWGLARESAQVLLDAGDNGAIEQEICRRIESDADNQVADLHVWRIAPAGRACILSLVTHNPHPVEHYRSLLSGMDDLLHITVEVNQCRQPTCRAAIKEYAANRPDPPDAQVPAASAWGAALRSPPHPD</sequence>
<feature type="transmembrane region" description="Helical" evidence="9">
    <location>
        <begin position="114"/>
        <end position="136"/>
    </location>
</feature>
<dbReference type="InterPro" id="IPR027469">
    <property type="entry name" value="Cation_efflux_TMD_sf"/>
</dbReference>
<evidence type="ECO:0000256" key="2">
    <source>
        <dbReference type="ARBA" id="ARBA00022448"/>
    </source>
</evidence>
<proteinExistence type="predicted"/>
<evidence type="ECO:0000256" key="7">
    <source>
        <dbReference type="ARBA" id="ARBA00023136"/>
    </source>
</evidence>
<dbReference type="SUPFAM" id="SSF161111">
    <property type="entry name" value="Cation efflux protein transmembrane domain-like"/>
    <property type="match status" value="1"/>
</dbReference>
<dbReference type="InterPro" id="IPR002524">
    <property type="entry name" value="Cation_efflux"/>
</dbReference>
<keyword evidence="6" id="KW-0406">Ion transport</keyword>
<evidence type="ECO:0000313" key="12">
    <source>
        <dbReference type="Proteomes" id="UP000274556"/>
    </source>
</evidence>
<feature type="transmembrane region" description="Helical" evidence="9">
    <location>
        <begin position="54"/>
        <end position="79"/>
    </location>
</feature>
<dbReference type="InterPro" id="IPR045316">
    <property type="entry name" value="Msc2-like"/>
</dbReference>
<dbReference type="NCBIfam" id="NF033827">
    <property type="entry name" value="CDF_efflux_DmeF"/>
    <property type="match status" value="1"/>
</dbReference>
<feature type="region of interest" description="Disordered" evidence="8">
    <location>
        <begin position="369"/>
        <end position="395"/>
    </location>
</feature>
<keyword evidence="3 9" id="KW-0812">Transmembrane</keyword>
<dbReference type="AlphaFoldDB" id="A0A495VCZ3"/>
<dbReference type="InterPro" id="IPR058533">
    <property type="entry name" value="Cation_efflux_TM"/>
</dbReference>
<gene>
    <name evidence="11" type="ORF">BDD21_4851</name>
</gene>
<keyword evidence="12" id="KW-1185">Reference proteome</keyword>
<evidence type="ECO:0000256" key="8">
    <source>
        <dbReference type="SAM" id="MobiDB-lite"/>
    </source>
</evidence>
<feature type="transmembrane region" description="Helical" evidence="9">
    <location>
        <begin position="227"/>
        <end position="249"/>
    </location>
</feature>
<evidence type="ECO:0000256" key="5">
    <source>
        <dbReference type="ARBA" id="ARBA00022989"/>
    </source>
</evidence>
<accession>A0A495VCZ3</accession>
<evidence type="ECO:0000256" key="4">
    <source>
        <dbReference type="ARBA" id="ARBA00022906"/>
    </source>
</evidence>
<keyword evidence="4" id="KW-0862">Zinc</keyword>
<organism evidence="11 12">
    <name type="scientific">Thiocapsa rosea</name>
    <dbReference type="NCBI Taxonomy" id="69360"/>
    <lineage>
        <taxon>Bacteria</taxon>
        <taxon>Pseudomonadati</taxon>
        <taxon>Pseudomonadota</taxon>
        <taxon>Gammaproteobacteria</taxon>
        <taxon>Chromatiales</taxon>
        <taxon>Chromatiaceae</taxon>
        <taxon>Thiocapsa</taxon>
    </lineage>
</organism>
<dbReference type="PANTHER" id="PTHR45755">
    <property type="match status" value="1"/>
</dbReference>
<dbReference type="NCBIfam" id="TIGR01297">
    <property type="entry name" value="CDF"/>
    <property type="match status" value="1"/>
</dbReference>
<evidence type="ECO:0000256" key="9">
    <source>
        <dbReference type="SAM" id="Phobius"/>
    </source>
</evidence>
<evidence type="ECO:0000256" key="3">
    <source>
        <dbReference type="ARBA" id="ARBA00022692"/>
    </source>
</evidence>
<dbReference type="GO" id="GO:0016020">
    <property type="term" value="C:membrane"/>
    <property type="evidence" value="ECO:0007669"/>
    <property type="project" value="UniProtKB-SubCell"/>
</dbReference>
<evidence type="ECO:0000256" key="6">
    <source>
        <dbReference type="ARBA" id="ARBA00023065"/>
    </source>
</evidence>
<dbReference type="Gene3D" id="1.20.1510.10">
    <property type="entry name" value="Cation efflux protein transmembrane domain"/>
    <property type="match status" value="1"/>
</dbReference>
<keyword evidence="5 9" id="KW-1133">Transmembrane helix</keyword>
<feature type="region of interest" description="Disordered" evidence="8">
    <location>
        <begin position="182"/>
        <end position="211"/>
    </location>
</feature>
<feature type="domain" description="Cation efflux protein transmembrane" evidence="10">
    <location>
        <begin position="58"/>
        <end position="280"/>
    </location>
</feature>
<evidence type="ECO:0000256" key="1">
    <source>
        <dbReference type="ARBA" id="ARBA00004141"/>
    </source>
</evidence>